<evidence type="ECO:0000313" key="1">
    <source>
        <dbReference type="EMBL" id="SEK17889.1"/>
    </source>
</evidence>
<name>A0A1H7EVK6_9FIRM</name>
<dbReference type="AlphaFoldDB" id="A0A1H7EVK6"/>
<proteinExistence type="predicted"/>
<organism evidence="1 2">
    <name type="scientific">Pseudobutyrivibrio ruminis</name>
    <dbReference type="NCBI Taxonomy" id="46206"/>
    <lineage>
        <taxon>Bacteria</taxon>
        <taxon>Bacillati</taxon>
        <taxon>Bacillota</taxon>
        <taxon>Clostridia</taxon>
        <taxon>Lachnospirales</taxon>
        <taxon>Lachnospiraceae</taxon>
        <taxon>Pseudobutyrivibrio</taxon>
    </lineage>
</organism>
<protein>
    <submittedName>
        <fullName evidence="1">Uncharacterized protein</fullName>
    </submittedName>
</protein>
<accession>A0A1H7EVK6</accession>
<sequence length="120" mass="14149">MELTTLNKEYKLLREESNEKFIKMTQVEPEINLVEEYWITSDHTLGNTRCYFDSYEMSIEYALDRVDYRMTLNSDGQKPFIILVNGKTINTKGQLESFLNGDFEIKVDTVVESNVRRLYS</sequence>
<keyword evidence="2" id="KW-1185">Reference proteome</keyword>
<evidence type="ECO:0000313" key="2">
    <source>
        <dbReference type="Proteomes" id="UP000182321"/>
    </source>
</evidence>
<dbReference type="Proteomes" id="UP000182321">
    <property type="component" value="Unassembled WGS sequence"/>
</dbReference>
<gene>
    <name evidence="1" type="ORF">SAMN02910377_00124</name>
</gene>
<dbReference type="RefSeq" id="WP_074788659.1">
    <property type="nucleotide sequence ID" value="NZ_FNZX01000003.1"/>
</dbReference>
<reference evidence="2" key="1">
    <citation type="submission" date="2016-10" db="EMBL/GenBank/DDBJ databases">
        <authorList>
            <person name="Varghese N."/>
        </authorList>
    </citation>
    <scope>NUCLEOTIDE SEQUENCE [LARGE SCALE GENOMIC DNA]</scope>
    <source>
        <strain evidence="2">ACV-9</strain>
    </source>
</reference>
<dbReference type="EMBL" id="FNZX01000003">
    <property type="protein sequence ID" value="SEK17889.1"/>
    <property type="molecule type" value="Genomic_DNA"/>
</dbReference>